<dbReference type="GO" id="GO:0005739">
    <property type="term" value="C:mitochondrion"/>
    <property type="evidence" value="ECO:0007669"/>
    <property type="project" value="TreeGrafter"/>
</dbReference>
<feature type="domain" description="DSBA-like thioredoxin" evidence="1">
    <location>
        <begin position="256"/>
        <end position="469"/>
    </location>
</feature>
<evidence type="ECO:0000313" key="2">
    <source>
        <dbReference type="EMBL" id="KAF2214389.1"/>
    </source>
</evidence>
<proteinExistence type="predicted"/>
<dbReference type="Proteomes" id="UP000799539">
    <property type="component" value="Unassembled WGS sequence"/>
</dbReference>
<organism evidence="2 3">
    <name type="scientific">Cercospora zeae-maydis SCOH1-5</name>
    <dbReference type="NCBI Taxonomy" id="717836"/>
    <lineage>
        <taxon>Eukaryota</taxon>
        <taxon>Fungi</taxon>
        <taxon>Dikarya</taxon>
        <taxon>Ascomycota</taxon>
        <taxon>Pezizomycotina</taxon>
        <taxon>Dothideomycetes</taxon>
        <taxon>Dothideomycetidae</taxon>
        <taxon>Mycosphaerellales</taxon>
        <taxon>Mycosphaerellaceae</taxon>
        <taxon>Cercospora</taxon>
    </lineage>
</organism>
<dbReference type="GO" id="GO:0006749">
    <property type="term" value="P:glutathione metabolic process"/>
    <property type="evidence" value="ECO:0007669"/>
    <property type="project" value="TreeGrafter"/>
</dbReference>
<dbReference type="OrthoDB" id="4664297at2759"/>
<dbReference type="GO" id="GO:0004364">
    <property type="term" value="F:glutathione transferase activity"/>
    <property type="evidence" value="ECO:0007669"/>
    <property type="project" value="TreeGrafter"/>
</dbReference>
<dbReference type="PANTHER" id="PTHR42943:SF2">
    <property type="entry name" value="GLUTATHIONE S-TRANSFERASE KAPPA 1"/>
    <property type="match status" value="1"/>
</dbReference>
<keyword evidence="3" id="KW-1185">Reference proteome</keyword>
<evidence type="ECO:0000259" key="1">
    <source>
        <dbReference type="Pfam" id="PF01323"/>
    </source>
</evidence>
<dbReference type="InterPro" id="IPR001853">
    <property type="entry name" value="DSBA-like_thioredoxin_dom"/>
</dbReference>
<dbReference type="InterPro" id="IPR036249">
    <property type="entry name" value="Thioredoxin-like_sf"/>
</dbReference>
<evidence type="ECO:0000313" key="3">
    <source>
        <dbReference type="Proteomes" id="UP000799539"/>
    </source>
</evidence>
<dbReference type="AlphaFoldDB" id="A0A6A6FLP7"/>
<name>A0A6A6FLP7_9PEZI</name>
<dbReference type="PANTHER" id="PTHR42943">
    <property type="entry name" value="GLUTATHIONE S-TRANSFERASE KAPPA"/>
    <property type="match status" value="1"/>
</dbReference>
<dbReference type="Gene3D" id="3.40.30.10">
    <property type="entry name" value="Glutaredoxin"/>
    <property type="match status" value="2"/>
</dbReference>
<gene>
    <name evidence="2" type="ORF">CERZMDRAFT_37374</name>
</gene>
<accession>A0A6A6FLP7</accession>
<feature type="domain" description="DSBA-like thioredoxin" evidence="1">
    <location>
        <begin position="8"/>
        <end position="215"/>
    </location>
</feature>
<dbReference type="SUPFAM" id="SSF52833">
    <property type="entry name" value="Thioredoxin-like"/>
    <property type="match status" value="2"/>
</dbReference>
<dbReference type="InterPro" id="IPR051924">
    <property type="entry name" value="GST_Kappa/NadH"/>
</dbReference>
<protein>
    <recommendedName>
        <fullName evidence="1">DSBA-like thioredoxin domain-containing protein</fullName>
    </recommendedName>
</protein>
<dbReference type="GO" id="GO:0005777">
    <property type="term" value="C:peroxisome"/>
    <property type="evidence" value="ECO:0007669"/>
    <property type="project" value="TreeGrafter"/>
</dbReference>
<dbReference type="EMBL" id="ML992668">
    <property type="protein sequence ID" value="KAF2214389.1"/>
    <property type="molecule type" value="Genomic_DNA"/>
</dbReference>
<dbReference type="GO" id="GO:0004602">
    <property type="term" value="F:glutathione peroxidase activity"/>
    <property type="evidence" value="ECO:0007669"/>
    <property type="project" value="TreeGrafter"/>
</dbReference>
<sequence>MPQSSGHVVEFHYDISCPFAYIASTKIEALPARTGAKIIWRPVLLGAIYRATNAPQGAAGSASDVFNPTKKAVSGRAFQRTIARHGIPHKQPDRHPQKTTAALRLLYFVSDQYRPKLTHELFKLYWVDNAPVGDKASLKRAVERCQFPAGKETDRVLAAIDDGSIEGAEQKQQLETSTDLAVKRGAPGVPSFWVPEEQHKGRLYWGQDRMQFVEAVLLALNEGKDGDSLSNITTPLRSLIPRCVRGTIPKDQEVKLEFWYDFSSPWAFLGFTQLASLKRQFGHRLQIEMKPFLLGILFREIGAPNLPMAAMSEQKRNYSRLDHGDWVRWWNAVNVQEGKPNKSIDFHWADVFPIRTPTLLKAVLVEPKLCDALYRACWERNLNMSDDQVLMQVIQEAGYDATAILKEAHSEKIKQELRARTKEAKDAGICGVPTYKVFHKKLGSPASTWKQSGDLVWGQDEIAVVEDLIAGWDSSTGVATVQEERARDSKL</sequence>
<dbReference type="Pfam" id="PF01323">
    <property type="entry name" value="DSBA"/>
    <property type="match status" value="2"/>
</dbReference>
<reference evidence="2" key="1">
    <citation type="journal article" date="2020" name="Stud. Mycol.">
        <title>101 Dothideomycetes genomes: a test case for predicting lifestyles and emergence of pathogens.</title>
        <authorList>
            <person name="Haridas S."/>
            <person name="Albert R."/>
            <person name="Binder M."/>
            <person name="Bloem J."/>
            <person name="Labutti K."/>
            <person name="Salamov A."/>
            <person name="Andreopoulos B."/>
            <person name="Baker S."/>
            <person name="Barry K."/>
            <person name="Bills G."/>
            <person name="Bluhm B."/>
            <person name="Cannon C."/>
            <person name="Castanera R."/>
            <person name="Culley D."/>
            <person name="Daum C."/>
            <person name="Ezra D."/>
            <person name="Gonzalez J."/>
            <person name="Henrissat B."/>
            <person name="Kuo A."/>
            <person name="Liang C."/>
            <person name="Lipzen A."/>
            <person name="Lutzoni F."/>
            <person name="Magnuson J."/>
            <person name="Mondo S."/>
            <person name="Nolan M."/>
            <person name="Ohm R."/>
            <person name="Pangilinan J."/>
            <person name="Park H.-J."/>
            <person name="Ramirez L."/>
            <person name="Alfaro M."/>
            <person name="Sun H."/>
            <person name="Tritt A."/>
            <person name="Yoshinaga Y."/>
            <person name="Zwiers L.-H."/>
            <person name="Turgeon B."/>
            <person name="Goodwin S."/>
            <person name="Spatafora J."/>
            <person name="Crous P."/>
            <person name="Grigoriev I."/>
        </authorList>
    </citation>
    <scope>NUCLEOTIDE SEQUENCE</scope>
    <source>
        <strain evidence="2">SCOH1-5</strain>
    </source>
</reference>